<accession>A0A7T0G301</accession>
<dbReference type="Proteomes" id="UP000594464">
    <property type="component" value="Chromosome"/>
</dbReference>
<dbReference type="KEGG" id="nva:G3M78_05655"/>
<protein>
    <submittedName>
        <fullName evidence="1">Uncharacterized protein</fullName>
    </submittedName>
</protein>
<gene>
    <name evidence="1" type="ORF">G3M78_05655</name>
</gene>
<evidence type="ECO:0000313" key="1">
    <source>
        <dbReference type="EMBL" id="QPJ64895.1"/>
    </source>
</evidence>
<name>A0A7T0G301_9BACT</name>
<sequence>MKRVFRYLLLFEENGKRTIAEVDSQEAYEELKAELDAKSVPNELVNERDMEELIYRGATFIDLRE</sequence>
<reference evidence="2" key="1">
    <citation type="submission" date="2020-02" db="EMBL/GenBank/DDBJ databases">
        <title>Genomic and physiological characterization of two novel Nitrospinaceae genera.</title>
        <authorList>
            <person name="Mueller A.J."/>
            <person name="Jung M.-Y."/>
            <person name="Strachan C.R."/>
            <person name="Herbold C.W."/>
            <person name="Kirkegaard R.H."/>
            <person name="Daims H."/>
        </authorList>
    </citation>
    <scope>NUCLEOTIDE SEQUENCE [LARGE SCALE GENOMIC DNA]</scope>
</reference>
<dbReference type="AlphaFoldDB" id="A0A7T0G301"/>
<dbReference type="EMBL" id="CP048620">
    <property type="protein sequence ID" value="QPJ64895.1"/>
    <property type="molecule type" value="Genomic_DNA"/>
</dbReference>
<organism evidence="1 2">
    <name type="scientific">Candidatus Nitrohelix vancouverensis</name>
    <dbReference type="NCBI Taxonomy" id="2705534"/>
    <lineage>
        <taxon>Bacteria</taxon>
        <taxon>Pseudomonadati</taxon>
        <taxon>Nitrospinota/Tectimicrobiota group</taxon>
        <taxon>Nitrospinota</taxon>
        <taxon>Nitrospinia</taxon>
        <taxon>Nitrospinales</taxon>
        <taxon>Nitrospinaceae</taxon>
        <taxon>Candidatus Nitrohelix</taxon>
    </lineage>
</organism>
<evidence type="ECO:0000313" key="2">
    <source>
        <dbReference type="Proteomes" id="UP000594464"/>
    </source>
</evidence>
<proteinExistence type="predicted"/>